<comment type="catalytic activity">
    <reaction evidence="14">
        <text>DNA(n) + a 2'-deoxyribonucleoside 5'-triphosphate = DNA(n+1) + diphosphate</text>
        <dbReference type="Rhea" id="RHEA:22508"/>
        <dbReference type="Rhea" id="RHEA-COMP:17339"/>
        <dbReference type="Rhea" id="RHEA-COMP:17340"/>
        <dbReference type="ChEBI" id="CHEBI:33019"/>
        <dbReference type="ChEBI" id="CHEBI:61560"/>
        <dbReference type="ChEBI" id="CHEBI:173112"/>
        <dbReference type="EC" id="2.7.7.7"/>
    </reaction>
</comment>
<evidence type="ECO:0000256" key="12">
    <source>
        <dbReference type="ARBA" id="ARBA00023128"/>
    </source>
</evidence>
<dbReference type="PRINTS" id="PR00106">
    <property type="entry name" value="DNAPOLB"/>
</dbReference>
<gene>
    <name evidence="17" type="ORF">BN1708_004065</name>
</gene>
<dbReference type="GO" id="GO:0003682">
    <property type="term" value="F:chromatin binding"/>
    <property type="evidence" value="ECO:0007669"/>
    <property type="project" value="TreeGrafter"/>
</dbReference>
<dbReference type="SUPFAM" id="SSF54928">
    <property type="entry name" value="RNA-binding domain, RBD"/>
    <property type="match status" value="1"/>
</dbReference>
<keyword evidence="12" id="KW-0496">Mitochondrion</keyword>
<evidence type="ECO:0000313" key="17">
    <source>
        <dbReference type="EMBL" id="CRK25534.1"/>
    </source>
</evidence>
<reference evidence="17 18" key="1">
    <citation type="submission" date="2015-05" db="EMBL/GenBank/DDBJ databases">
        <authorList>
            <person name="Wang D.B."/>
            <person name="Wang M."/>
        </authorList>
    </citation>
    <scope>NUCLEOTIDE SEQUENCE [LARGE SCALE GENOMIC DNA]</scope>
    <source>
        <strain evidence="17">VL1</strain>
    </source>
</reference>
<dbReference type="GO" id="GO:1902975">
    <property type="term" value="P:mitotic DNA replication initiation"/>
    <property type="evidence" value="ECO:0007669"/>
    <property type="project" value="InterPro"/>
</dbReference>
<dbReference type="SUPFAM" id="SSF56672">
    <property type="entry name" value="DNA/RNA polymerases"/>
    <property type="match status" value="1"/>
</dbReference>
<dbReference type="Gene3D" id="1.10.287.690">
    <property type="entry name" value="Helix hairpin bin"/>
    <property type="match status" value="1"/>
</dbReference>
<keyword evidence="18" id="KW-1185">Reference proteome</keyword>
<dbReference type="Gene3D" id="3.90.1600.10">
    <property type="entry name" value="Palm domain of DNA polymerase"/>
    <property type="match status" value="1"/>
</dbReference>
<evidence type="ECO:0000256" key="13">
    <source>
        <dbReference type="ARBA" id="ARBA00023242"/>
    </source>
</evidence>
<evidence type="ECO:0000256" key="7">
    <source>
        <dbReference type="ARBA" id="ARBA00022723"/>
    </source>
</evidence>
<dbReference type="Pfam" id="PF00136">
    <property type="entry name" value="DNA_pol_B"/>
    <property type="match status" value="1"/>
</dbReference>
<name>A0A0G4LU91_VERLO</name>
<dbReference type="GO" id="GO:0006272">
    <property type="term" value="P:leading strand elongation"/>
    <property type="evidence" value="ECO:0007669"/>
    <property type="project" value="TreeGrafter"/>
</dbReference>
<dbReference type="PROSITE" id="PS00116">
    <property type="entry name" value="DNA_POLYMERASE_B"/>
    <property type="match status" value="1"/>
</dbReference>
<keyword evidence="10 14" id="KW-0239">DNA-directed DNA polymerase</keyword>
<keyword evidence="7" id="KW-0479">Metal-binding</keyword>
<evidence type="ECO:0000256" key="15">
    <source>
        <dbReference type="SAM" id="MobiDB-lite"/>
    </source>
</evidence>
<evidence type="ECO:0000313" key="18">
    <source>
        <dbReference type="Proteomes" id="UP000044602"/>
    </source>
</evidence>
<dbReference type="GO" id="GO:0005739">
    <property type="term" value="C:mitochondrion"/>
    <property type="evidence" value="ECO:0007669"/>
    <property type="project" value="UniProtKB-SubCell"/>
</dbReference>
<keyword evidence="13" id="KW-0539">Nucleus</keyword>
<dbReference type="GO" id="GO:0003697">
    <property type="term" value="F:single-stranded DNA binding"/>
    <property type="evidence" value="ECO:0007669"/>
    <property type="project" value="TreeGrafter"/>
</dbReference>
<dbReference type="GO" id="GO:0003887">
    <property type="term" value="F:DNA-directed DNA polymerase activity"/>
    <property type="evidence" value="ECO:0007669"/>
    <property type="project" value="UniProtKB-KW"/>
</dbReference>
<evidence type="ECO:0000256" key="5">
    <source>
        <dbReference type="ARBA" id="ARBA00022695"/>
    </source>
</evidence>
<dbReference type="GO" id="GO:0008270">
    <property type="term" value="F:zinc ion binding"/>
    <property type="evidence" value="ECO:0007669"/>
    <property type="project" value="UniProtKB-KW"/>
</dbReference>
<protein>
    <recommendedName>
        <fullName evidence="14">DNA polymerase</fullName>
        <ecNumber evidence="14">2.7.7.7</ecNumber>
    </recommendedName>
</protein>
<keyword evidence="8" id="KW-0863">Zinc-finger</keyword>
<evidence type="ECO:0000256" key="9">
    <source>
        <dbReference type="ARBA" id="ARBA00022833"/>
    </source>
</evidence>
<feature type="domain" description="DNA-directed DNA polymerase family B multifunctional" evidence="16">
    <location>
        <begin position="298"/>
        <end position="631"/>
    </location>
</feature>
<dbReference type="InterPro" id="IPR043502">
    <property type="entry name" value="DNA/RNA_pol_sf"/>
</dbReference>
<dbReference type="EC" id="2.7.7.7" evidence="14"/>
<dbReference type="InterPro" id="IPR035979">
    <property type="entry name" value="RBD_domain_sf"/>
</dbReference>
<dbReference type="CDD" id="cd05532">
    <property type="entry name" value="POLBc_alpha"/>
    <property type="match status" value="1"/>
</dbReference>
<dbReference type="Proteomes" id="UP000044602">
    <property type="component" value="Unassembled WGS sequence"/>
</dbReference>
<evidence type="ECO:0000256" key="2">
    <source>
        <dbReference type="ARBA" id="ARBA00004173"/>
    </source>
</evidence>
<feature type="region of interest" description="Disordered" evidence="15">
    <location>
        <begin position="222"/>
        <end position="277"/>
    </location>
</feature>
<dbReference type="InterPro" id="IPR042087">
    <property type="entry name" value="DNA_pol_B_thumb"/>
</dbReference>
<dbReference type="STRING" id="100787.A0A0G4LU91"/>
<evidence type="ECO:0000256" key="10">
    <source>
        <dbReference type="ARBA" id="ARBA00022932"/>
    </source>
</evidence>
<evidence type="ECO:0000256" key="1">
    <source>
        <dbReference type="ARBA" id="ARBA00004123"/>
    </source>
</evidence>
<dbReference type="GO" id="GO:0003688">
    <property type="term" value="F:DNA replication origin binding"/>
    <property type="evidence" value="ECO:0007669"/>
    <property type="project" value="TreeGrafter"/>
</dbReference>
<organism evidence="17 18">
    <name type="scientific">Verticillium longisporum</name>
    <name type="common">Verticillium dahliae var. longisporum</name>
    <dbReference type="NCBI Taxonomy" id="100787"/>
    <lineage>
        <taxon>Eukaryota</taxon>
        <taxon>Fungi</taxon>
        <taxon>Dikarya</taxon>
        <taxon>Ascomycota</taxon>
        <taxon>Pezizomycotina</taxon>
        <taxon>Sordariomycetes</taxon>
        <taxon>Hypocreomycetidae</taxon>
        <taxon>Glomerellales</taxon>
        <taxon>Plectosphaerellaceae</taxon>
        <taxon>Verticillium</taxon>
    </lineage>
</organism>
<dbReference type="PANTHER" id="PTHR45861">
    <property type="entry name" value="DNA POLYMERASE ALPHA CATALYTIC SUBUNIT"/>
    <property type="match status" value="1"/>
</dbReference>
<feature type="compositionally biased region" description="Polar residues" evidence="15">
    <location>
        <begin position="83"/>
        <end position="102"/>
    </location>
</feature>
<accession>A0A0G4LU91</accession>
<evidence type="ECO:0000256" key="6">
    <source>
        <dbReference type="ARBA" id="ARBA00022705"/>
    </source>
</evidence>
<dbReference type="InterPro" id="IPR017964">
    <property type="entry name" value="DNA-dir_DNA_pol_B_CS"/>
</dbReference>
<dbReference type="InterPro" id="IPR006134">
    <property type="entry name" value="DNA-dir_DNA_pol_B_multi_dom"/>
</dbReference>
<evidence type="ECO:0000256" key="11">
    <source>
        <dbReference type="ARBA" id="ARBA00023125"/>
    </source>
</evidence>
<keyword evidence="11 14" id="KW-0238">DNA-binding</keyword>
<dbReference type="PANTHER" id="PTHR45861:SF1">
    <property type="entry name" value="DNA POLYMERASE ALPHA CATALYTIC SUBUNIT"/>
    <property type="match status" value="1"/>
</dbReference>
<dbReference type="InterPro" id="IPR023211">
    <property type="entry name" value="DNA_pol_palm_dom_sf"/>
</dbReference>
<dbReference type="SMART" id="SM00486">
    <property type="entry name" value="POLBc"/>
    <property type="match status" value="1"/>
</dbReference>
<dbReference type="InterPro" id="IPR006172">
    <property type="entry name" value="DNA-dir_DNA_pol_B"/>
</dbReference>
<dbReference type="GO" id="GO:0000166">
    <property type="term" value="F:nucleotide binding"/>
    <property type="evidence" value="ECO:0007669"/>
    <property type="project" value="InterPro"/>
</dbReference>
<comment type="similarity">
    <text evidence="3 14">Belongs to the DNA polymerase type-B family.</text>
</comment>
<dbReference type="AlphaFoldDB" id="A0A0G4LU91"/>
<evidence type="ECO:0000256" key="14">
    <source>
        <dbReference type="RuleBase" id="RU000442"/>
    </source>
</evidence>
<comment type="subcellular location">
    <subcellularLocation>
        <location evidence="2">Mitochondrion</location>
    </subcellularLocation>
    <subcellularLocation>
        <location evidence="1">Nucleus</location>
    </subcellularLocation>
</comment>
<keyword evidence="9" id="KW-0862">Zinc</keyword>
<proteinExistence type="inferred from homology"/>
<dbReference type="InterPro" id="IPR045846">
    <property type="entry name" value="POLBc_alpha"/>
</dbReference>
<feature type="region of interest" description="Disordered" evidence="15">
    <location>
        <begin position="14"/>
        <end position="117"/>
    </location>
</feature>
<sequence length="631" mass="69382">MAKVAVDFEKIVHEGRERQKNQALAQKIFSKDRRQSAPSKIKPGTGPSLASRVGVKKQRASLGPAKASSAGNINGEWTHDLHSSVNDPRNNSLASRISTPGSKNVAVGPKGKRAEKRAAKIVDALERTDLLQQKPSPASKGPGLSIRGLAGPYAVMAQNFAPGTTAADIESAMTPVGGEMISCTVIKTQPIIIVEMVFSSKEGGEAVISTFNDQTADGRLIKVYPKPGGYKDPATQRSAAAPHNAPSGPRAQRSNAGNIVDGSHGFQDEDRDDEEPYYYSTERSGLYSDKLVGNSRREFNICFTTVDRTATLEDEEEVPEVPVDQEQGILPKLIATLVSRRRQVKSLMKDKTATPEQLATWDIKQLALKLTANSMYGCLGYTKSRFYARPLAVLTTYKGREILRSTKELAESRALQVIYGDTDSVMINANVENVADAFKVGAEFKKAVNERYRLLEIDIDNVFRRILLQAKKKYAAINLVENNGKYIEKMEVKGLDMKRREYCGLSKEISGKLLDEILSGEDTEVSISRIHDYLREIAAKMREQSIPAQKYIIFTQLGKGPKEYPNGDTMPQVQVALRDIARGKNVRKGDVISYIITGDGQSSEPAPKRAYTPSDVLKPESGLAPDVEWYI</sequence>
<dbReference type="Gene3D" id="1.10.132.60">
    <property type="entry name" value="DNA polymerase family B, C-terminal domain"/>
    <property type="match status" value="1"/>
</dbReference>
<dbReference type="CDD" id="cd00590">
    <property type="entry name" value="RRM_SF"/>
    <property type="match status" value="1"/>
</dbReference>
<keyword evidence="5 14" id="KW-0548">Nucleotidyltransferase</keyword>
<dbReference type="NCBIfam" id="TIGR00592">
    <property type="entry name" value="pol2"/>
    <property type="match status" value="1"/>
</dbReference>
<keyword evidence="6 14" id="KW-0235">DNA replication</keyword>
<evidence type="ECO:0000259" key="16">
    <source>
        <dbReference type="Pfam" id="PF00136"/>
    </source>
</evidence>
<dbReference type="FunFam" id="1.10.287.690:FF:000003">
    <property type="entry name" value="DNA polymerase"/>
    <property type="match status" value="1"/>
</dbReference>
<feature type="non-terminal residue" evidence="17">
    <location>
        <position position="631"/>
    </location>
</feature>
<evidence type="ECO:0000256" key="4">
    <source>
        <dbReference type="ARBA" id="ARBA00022679"/>
    </source>
</evidence>
<dbReference type="EMBL" id="CVQH01018890">
    <property type="protein sequence ID" value="CRK25534.1"/>
    <property type="molecule type" value="Genomic_DNA"/>
</dbReference>
<dbReference type="GO" id="GO:0005658">
    <property type="term" value="C:alpha DNA polymerase:primase complex"/>
    <property type="evidence" value="ECO:0007669"/>
    <property type="project" value="UniProtKB-ARBA"/>
</dbReference>
<dbReference type="GO" id="GO:0006273">
    <property type="term" value="P:lagging strand elongation"/>
    <property type="evidence" value="ECO:0007669"/>
    <property type="project" value="TreeGrafter"/>
</dbReference>
<evidence type="ECO:0000256" key="8">
    <source>
        <dbReference type="ARBA" id="ARBA00022771"/>
    </source>
</evidence>
<keyword evidence="4 14" id="KW-0808">Transferase</keyword>
<evidence type="ECO:0000256" key="3">
    <source>
        <dbReference type="ARBA" id="ARBA00005755"/>
    </source>
</evidence>